<sequence length="118" mass="13934">MENRSWESLASFIRHEARLSPKEAIAPGMSVEDDLGQHGDDADHFMQRFFEFFCIDRGDYDFHRYFLMEGEGLLYHFFSKYMMRRKHSLKREPLTVEMLHQALLNGKWDSGALSPRDG</sequence>
<comment type="caution">
    <text evidence="1">The sequence shown here is derived from an EMBL/GenBank/DDBJ whole genome shotgun (WGS) entry which is preliminary data.</text>
</comment>
<protein>
    <recommendedName>
        <fullName evidence="3">DUF1493 family protein</fullName>
    </recommendedName>
</protein>
<keyword evidence="2" id="KW-1185">Reference proteome</keyword>
<name>A0ABN7I211_9BURK</name>
<accession>A0ABN7I211</accession>
<dbReference type="RefSeq" id="WP_201644202.1">
    <property type="nucleotide sequence ID" value="NZ_CAJHCP010000009.1"/>
</dbReference>
<dbReference type="Pfam" id="PF07377">
    <property type="entry name" value="DUF1493"/>
    <property type="match status" value="1"/>
</dbReference>
<organism evidence="1 2">
    <name type="scientific">Paraburkholderia metrosideri</name>
    <dbReference type="NCBI Taxonomy" id="580937"/>
    <lineage>
        <taxon>Bacteria</taxon>
        <taxon>Pseudomonadati</taxon>
        <taxon>Pseudomonadota</taxon>
        <taxon>Betaproteobacteria</taxon>
        <taxon>Burkholderiales</taxon>
        <taxon>Burkholderiaceae</taxon>
        <taxon>Paraburkholderia</taxon>
    </lineage>
</organism>
<dbReference type="EMBL" id="CAJHCP010000009">
    <property type="protein sequence ID" value="CAD6545718.1"/>
    <property type="molecule type" value="Genomic_DNA"/>
</dbReference>
<gene>
    <name evidence="1" type="ORF">LMG28140_04216</name>
</gene>
<evidence type="ECO:0000313" key="1">
    <source>
        <dbReference type="EMBL" id="CAD6545718.1"/>
    </source>
</evidence>
<dbReference type="InterPro" id="IPR010862">
    <property type="entry name" value="DUF1493"/>
</dbReference>
<reference evidence="1 2" key="1">
    <citation type="submission" date="2020-10" db="EMBL/GenBank/DDBJ databases">
        <authorList>
            <person name="Peeters C."/>
        </authorList>
    </citation>
    <scope>NUCLEOTIDE SEQUENCE [LARGE SCALE GENOMIC DNA]</scope>
    <source>
        <strain evidence="1 2">LMG 28140</strain>
    </source>
</reference>
<proteinExistence type="predicted"/>
<evidence type="ECO:0000313" key="2">
    <source>
        <dbReference type="Proteomes" id="UP000598032"/>
    </source>
</evidence>
<evidence type="ECO:0008006" key="3">
    <source>
        <dbReference type="Google" id="ProtNLM"/>
    </source>
</evidence>
<dbReference type="Proteomes" id="UP000598032">
    <property type="component" value="Unassembled WGS sequence"/>
</dbReference>